<feature type="region of interest" description="Disordered" evidence="1">
    <location>
        <begin position="1"/>
        <end position="85"/>
    </location>
</feature>
<sequence length="144" mass="15736">MFMEAQQEENGPHFDVGGAGALGEPQPASRQVVNQDLPQELPTDFSYLNLVPDDSPDTDYVPSISRQQSSDQGLRRSTRSKKPSQAYIDSLASRSFFDSNVLQLLANAPDILVSLLPTATSKPRERQYAPSKLTARGIGFEPNG</sequence>
<feature type="compositionally biased region" description="Polar residues" evidence="1">
    <location>
        <begin position="28"/>
        <end position="37"/>
    </location>
</feature>
<reference evidence="2 3" key="1">
    <citation type="submission" date="2015-10" db="EMBL/GenBank/DDBJ databases">
        <title>Genome sequencing of Penicillium freii.</title>
        <authorList>
            <person name="Nguyen H.D."/>
            <person name="Visagie C.M."/>
            <person name="Seifert K.A."/>
        </authorList>
    </citation>
    <scope>NUCLEOTIDE SEQUENCE [LARGE SCALE GENOMIC DNA]</scope>
    <source>
        <strain evidence="2 3">DAOM 242723</strain>
    </source>
</reference>
<keyword evidence="3" id="KW-1185">Reference proteome</keyword>
<feature type="region of interest" description="Disordered" evidence="1">
    <location>
        <begin position="120"/>
        <end position="144"/>
    </location>
</feature>
<evidence type="ECO:0000313" key="3">
    <source>
        <dbReference type="Proteomes" id="UP000055045"/>
    </source>
</evidence>
<accession>A0A101MH32</accession>
<name>A0A101MH32_PENFR</name>
<dbReference type="Proteomes" id="UP000055045">
    <property type="component" value="Unassembled WGS sequence"/>
</dbReference>
<comment type="caution">
    <text evidence="2">The sequence shown here is derived from an EMBL/GenBank/DDBJ whole genome shotgun (WGS) entry which is preliminary data.</text>
</comment>
<evidence type="ECO:0000256" key="1">
    <source>
        <dbReference type="SAM" id="MobiDB-lite"/>
    </source>
</evidence>
<organism evidence="2 3">
    <name type="scientific">Penicillium freii</name>
    <dbReference type="NCBI Taxonomy" id="48697"/>
    <lineage>
        <taxon>Eukaryota</taxon>
        <taxon>Fungi</taxon>
        <taxon>Dikarya</taxon>
        <taxon>Ascomycota</taxon>
        <taxon>Pezizomycotina</taxon>
        <taxon>Eurotiomycetes</taxon>
        <taxon>Eurotiomycetidae</taxon>
        <taxon>Eurotiales</taxon>
        <taxon>Aspergillaceae</taxon>
        <taxon>Penicillium</taxon>
    </lineage>
</organism>
<dbReference type="EMBL" id="LLXE01000180">
    <property type="protein sequence ID" value="KUM60328.1"/>
    <property type="molecule type" value="Genomic_DNA"/>
</dbReference>
<proteinExistence type="predicted"/>
<dbReference type="AlphaFoldDB" id="A0A101MH32"/>
<protein>
    <submittedName>
        <fullName evidence="2">Uncharacterized protein</fullName>
    </submittedName>
</protein>
<gene>
    <name evidence="2" type="ORF">ACN42_g6816</name>
</gene>
<evidence type="ECO:0000313" key="2">
    <source>
        <dbReference type="EMBL" id="KUM60328.1"/>
    </source>
</evidence>